<dbReference type="OrthoDB" id="347694at2759"/>
<keyword evidence="1" id="KW-0547">Nucleotide-binding</keyword>
<name>U6GJN5_EIMAC</name>
<dbReference type="AlphaFoldDB" id="U6GJN5"/>
<dbReference type="Gene3D" id="1.20.58.1080">
    <property type="match status" value="1"/>
</dbReference>
<dbReference type="Pfam" id="PF22527">
    <property type="entry name" value="DEXQc_Suv3"/>
    <property type="match status" value="1"/>
</dbReference>
<dbReference type="GO" id="GO:0016787">
    <property type="term" value="F:hydrolase activity"/>
    <property type="evidence" value="ECO:0007669"/>
    <property type="project" value="UniProtKB-KW"/>
</dbReference>
<dbReference type="Gene3D" id="1.20.272.40">
    <property type="match status" value="1"/>
</dbReference>
<evidence type="ECO:0000256" key="4">
    <source>
        <dbReference type="ARBA" id="ARBA00022840"/>
    </source>
</evidence>
<keyword evidence="10" id="KW-1185">Reference proteome</keyword>
<reference evidence="9" key="2">
    <citation type="submission" date="2013-10" db="EMBL/GenBank/DDBJ databases">
        <authorList>
            <person name="Aslett M."/>
        </authorList>
    </citation>
    <scope>NUCLEOTIDE SEQUENCE</scope>
    <source>
        <strain evidence="9">Houghton</strain>
    </source>
</reference>
<evidence type="ECO:0000256" key="2">
    <source>
        <dbReference type="ARBA" id="ARBA00022801"/>
    </source>
</evidence>
<dbReference type="VEuPathDB" id="ToxoDB:EAH_00014740"/>
<dbReference type="InterPro" id="IPR027417">
    <property type="entry name" value="P-loop_NTPase"/>
</dbReference>
<dbReference type="PANTHER" id="PTHR12131">
    <property type="entry name" value="ATP-DEPENDENT RNA AND DNA HELICASE"/>
    <property type="match status" value="1"/>
</dbReference>
<dbReference type="Pfam" id="PF18147">
    <property type="entry name" value="Suv3_C_1"/>
    <property type="match status" value="1"/>
</dbReference>
<evidence type="ECO:0000256" key="3">
    <source>
        <dbReference type="ARBA" id="ARBA00022806"/>
    </source>
</evidence>
<feature type="domain" description="Suv3 C-terminal" evidence="7">
    <location>
        <begin position="1017"/>
        <end position="1046"/>
    </location>
</feature>
<feature type="domain" description="ATP-dependent RNA helicase SUV3 DEXQ-box helicase" evidence="8">
    <location>
        <begin position="513"/>
        <end position="634"/>
    </location>
</feature>
<evidence type="ECO:0000313" key="9">
    <source>
        <dbReference type="EMBL" id="CDI80375.1"/>
    </source>
</evidence>
<keyword evidence="2" id="KW-0378">Hydrolase</keyword>
<protein>
    <submittedName>
        <fullName evidence="9">Helicase, putative</fullName>
    </submittedName>
</protein>
<sequence>MRVVLRVAQGVFKFGIASSQRTALASISQPHPQKQVPQQRQKQPHRQWQQLGSMQQDVQRRSISVFAGAVLPPYHPQHQAPAGAAGVRLLQRAPATCAAATFLLNSCTSSCCSGSSHDSRKWSSHLPACFTNQRGVCQISRLLMQQRQQQQRQQREGNLWWEDADMESQSDLSAATASHVDACITHMQRKEQQEQGQQQHEQANAMGAEELWASSLITACASTAAAAASSSAHHALEQGILPAFESSATTARTETTGTTAGEMSALLMTSPLTPAERHQLLYLWRRLSSKEPLLTSHQGTSEGPSLAVLLEVRWGLPVSLFSAAHTQRAFLRWLYSALHHYQQQQYLRAQQQQQQQQQQGLQEQGRQQQPHEASWLDRLEEDAFQDLLRSIRSRFDLQEAAAARTATLQAQQQPHEKVQLLLKQWKKAVRGLEEGDLLCNTYRLLLEVCAAMDGPPRAPPGAPETLTKSAVCPLLHPAAGPLLALYRIYLARSGISAAVSYKNIVKLVDLRAPELWFPVARQQQRRVCLSLGPPNSGKTRGALEALLGAPSGCYLGPLRLLVTEVYNELRKKGVRCSLITGPSKIIDPEATHVCSTVEAAPLDRDFSVGVIDEVQLLADPQRGPAWTRAFLGLRVLANLPLWMLQLVLLVHLLVVLALPSLKLLVLCPAAAAFAGLHLSVPVDGAVVVTLVASLKATSTSAPAARCLLLHILLLLILQVKELHVCGEEGAGTLVESLLLQCGDIVGNRNKRVSLASVKPGDCLLAFSINACWKLKGLLSASGVQAALLYGQLPPEVRLEQTKRFNEAVELHACLQQQQRAQNQWGNYEPEGVSEAERPLESAERAVAAAPAPEAPKPAGGGLDAAAATSLPPYSVLIATDAIGLGVNLSIRRIIFTSTLKYDGTSLRRLEASEVRQLAYRAGRFGGPWGVQGGLVSALQQDQLDTLRRLLKGAGDSAPPLKTAALLPESWAFELFAHFAAESPPVCTAALMQKFVSLLHTRLPYFIPTGALHRAVAVAALLRDVPLPPQELYIFCMAPVSASRPNRVHQTEQQQERRDPNGADSKDETLSPWQAANGVVTDDDTATTRGDTKSGAAGAAIAAAASISLPIQAALRSFAVSLAATRVVPLPSPFRVVRKANKEQQKQEQLDQHLGLWPADEGPWGWHAAAGVGYFDGRVIGAQCDAEETEATPAGTIEALRAWETIYQVLDLYLWLAEKLPTAFVDVPLASTGRSLAADVIMEALQRERPPRSLRALELGPHCIRML</sequence>
<evidence type="ECO:0000256" key="1">
    <source>
        <dbReference type="ARBA" id="ARBA00022741"/>
    </source>
</evidence>
<evidence type="ECO:0000313" key="10">
    <source>
        <dbReference type="Proteomes" id="UP000018050"/>
    </source>
</evidence>
<feature type="compositionally biased region" description="Basic and acidic residues" evidence="5">
    <location>
        <begin position="1053"/>
        <end position="1068"/>
    </location>
</feature>
<gene>
    <name evidence="9" type="ORF">EAH_00014740</name>
</gene>
<dbReference type="RefSeq" id="XP_013249663.1">
    <property type="nucleotide sequence ID" value="XM_013394209.1"/>
</dbReference>
<dbReference type="PANTHER" id="PTHR12131:SF1">
    <property type="entry name" value="ATP-DEPENDENT RNA HELICASE SUPV3L1, MITOCHONDRIAL-RELATED"/>
    <property type="match status" value="1"/>
</dbReference>
<dbReference type="GO" id="GO:0005524">
    <property type="term" value="F:ATP binding"/>
    <property type="evidence" value="ECO:0007669"/>
    <property type="project" value="UniProtKB-KW"/>
</dbReference>
<dbReference type="InterPro" id="IPR050699">
    <property type="entry name" value="RNA-DNA_Helicase"/>
</dbReference>
<feature type="region of interest" description="Disordered" evidence="5">
    <location>
        <begin position="1044"/>
        <end position="1092"/>
    </location>
</feature>
<accession>U6GJN5</accession>
<evidence type="ECO:0000259" key="8">
    <source>
        <dbReference type="Pfam" id="PF22527"/>
    </source>
</evidence>
<dbReference type="InterPro" id="IPR022192">
    <property type="entry name" value="SUV3_C"/>
</dbReference>
<evidence type="ECO:0000259" key="6">
    <source>
        <dbReference type="Pfam" id="PF12513"/>
    </source>
</evidence>
<dbReference type="Gene3D" id="3.40.50.300">
    <property type="entry name" value="P-loop containing nucleotide triphosphate hydrolases"/>
    <property type="match status" value="2"/>
</dbReference>
<evidence type="ECO:0000259" key="7">
    <source>
        <dbReference type="Pfam" id="PF18147"/>
    </source>
</evidence>
<evidence type="ECO:0000256" key="5">
    <source>
        <dbReference type="SAM" id="MobiDB-lite"/>
    </source>
</evidence>
<dbReference type="SUPFAM" id="SSF52540">
    <property type="entry name" value="P-loop containing nucleoside triphosphate hydrolases"/>
    <property type="match status" value="2"/>
</dbReference>
<dbReference type="Proteomes" id="UP000018050">
    <property type="component" value="Unassembled WGS sequence"/>
</dbReference>
<dbReference type="GO" id="GO:0004386">
    <property type="term" value="F:helicase activity"/>
    <property type="evidence" value="ECO:0007669"/>
    <property type="project" value="UniProtKB-KW"/>
</dbReference>
<reference evidence="9" key="1">
    <citation type="submission" date="2013-10" db="EMBL/GenBank/DDBJ databases">
        <title>Genomic analysis of the causative agents of coccidiosis in chickens.</title>
        <authorList>
            <person name="Reid A.J."/>
            <person name="Blake D."/>
            <person name="Billington K."/>
            <person name="Browne H."/>
            <person name="Dunn M."/>
            <person name="Hung S."/>
            <person name="Kawahara F."/>
            <person name="Miranda-Saavedra D."/>
            <person name="Mourier T."/>
            <person name="Nagra H."/>
            <person name="Otto T.D."/>
            <person name="Rawlings N."/>
            <person name="Sanchez A."/>
            <person name="Sanders M."/>
            <person name="Subramaniam C."/>
            <person name="Tay Y."/>
            <person name="Dear P."/>
            <person name="Doerig C."/>
            <person name="Gruber A."/>
            <person name="Parkinson J."/>
            <person name="Shirley M."/>
            <person name="Wan K.L."/>
            <person name="Berriman M."/>
            <person name="Tomley F."/>
            <person name="Pain A."/>
        </authorList>
    </citation>
    <scope>NUCLEOTIDE SEQUENCE</scope>
    <source>
        <strain evidence="9">Houghton</strain>
    </source>
</reference>
<dbReference type="InterPro" id="IPR041082">
    <property type="entry name" value="Suv3_C_1"/>
</dbReference>
<dbReference type="GeneID" id="25269544"/>
<keyword evidence="3 9" id="KW-0347">Helicase</keyword>
<dbReference type="InterPro" id="IPR055206">
    <property type="entry name" value="DEXQc_SUV3"/>
</dbReference>
<feature type="domain" description="ATP-dependent RNA helicase SUV3 C-terminal" evidence="6">
    <location>
        <begin position="1201"/>
        <end position="1246"/>
    </location>
</feature>
<dbReference type="EMBL" id="HG671193">
    <property type="protein sequence ID" value="CDI80375.1"/>
    <property type="molecule type" value="Genomic_DNA"/>
</dbReference>
<dbReference type="OMA" id="WAFELFA"/>
<organism evidence="9 10">
    <name type="scientific">Eimeria acervulina</name>
    <name type="common">Coccidian parasite</name>
    <dbReference type="NCBI Taxonomy" id="5801"/>
    <lineage>
        <taxon>Eukaryota</taxon>
        <taxon>Sar</taxon>
        <taxon>Alveolata</taxon>
        <taxon>Apicomplexa</taxon>
        <taxon>Conoidasida</taxon>
        <taxon>Coccidia</taxon>
        <taxon>Eucoccidiorida</taxon>
        <taxon>Eimeriorina</taxon>
        <taxon>Eimeriidae</taxon>
        <taxon>Eimeria</taxon>
    </lineage>
</organism>
<keyword evidence="4" id="KW-0067">ATP-binding</keyword>
<dbReference type="Pfam" id="PF12513">
    <property type="entry name" value="SUV3_C"/>
    <property type="match status" value="1"/>
</dbReference>
<proteinExistence type="predicted"/>